<evidence type="ECO:0000256" key="1">
    <source>
        <dbReference type="SAM" id="Phobius"/>
    </source>
</evidence>
<keyword evidence="1" id="KW-0472">Membrane</keyword>
<feature type="chain" id="PRO_5015352407" evidence="2">
    <location>
        <begin position="23"/>
        <end position="379"/>
    </location>
</feature>
<dbReference type="InterPro" id="IPR056696">
    <property type="entry name" value="DUF7794"/>
</dbReference>
<dbReference type="InParanoid" id="A0A2R6S0B3"/>
<feature type="transmembrane region" description="Helical" evidence="1">
    <location>
        <begin position="341"/>
        <end position="362"/>
    </location>
</feature>
<comment type="caution">
    <text evidence="4">The sequence shown here is derived from an EMBL/GenBank/DDBJ whole genome shotgun (WGS) entry which is preliminary data.</text>
</comment>
<reference evidence="5" key="2">
    <citation type="journal article" date="2018" name="BMC Genomics">
        <title>A manually annotated Actinidia chinensis var. chinensis (kiwifruit) genome highlights the challenges associated with draft genomes and gene prediction in plants.</title>
        <authorList>
            <person name="Pilkington S.M."/>
            <person name="Crowhurst R."/>
            <person name="Hilario E."/>
            <person name="Nardozza S."/>
            <person name="Fraser L."/>
            <person name="Peng Y."/>
            <person name="Gunaseelan K."/>
            <person name="Simpson R."/>
            <person name="Tahir J."/>
            <person name="Deroles S.C."/>
            <person name="Templeton K."/>
            <person name="Luo Z."/>
            <person name="Davy M."/>
            <person name="Cheng C."/>
            <person name="McNeilage M."/>
            <person name="Scaglione D."/>
            <person name="Liu Y."/>
            <person name="Zhang Q."/>
            <person name="Datson P."/>
            <person name="De Silva N."/>
            <person name="Gardiner S.E."/>
            <person name="Bassett H."/>
            <person name="Chagne D."/>
            <person name="McCallum J."/>
            <person name="Dzierzon H."/>
            <person name="Deng C."/>
            <person name="Wang Y.Y."/>
            <person name="Barron L."/>
            <person name="Manako K."/>
            <person name="Bowen J."/>
            <person name="Foster T.M."/>
            <person name="Erridge Z.A."/>
            <person name="Tiffin H."/>
            <person name="Waite C.N."/>
            <person name="Davies K.M."/>
            <person name="Grierson E.P."/>
            <person name="Laing W.A."/>
            <person name="Kirk R."/>
            <person name="Chen X."/>
            <person name="Wood M."/>
            <person name="Montefiori M."/>
            <person name="Brummell D.A."/>
            <person name="Schwinn K.E."/>
            <person name="Catanach A."/>
            <person name="Fullerton C."/>
            <person name="Li D."/>
            <person name="Meiyalaghan S."/>
            <person name="Nieuwenhuizen N."/>
            <person name="Read N."/>
            <person name="Prakash R."/>
            <person name="Hunter D."/>
            <person name="Zhang H."/>
            <person name="McKenzie M."/>
            <person name="Knabel M."/>
            <person name="Harris A."/>
            <person name="Allan A.C."/>
            <person name="Gleave A."/>
            <person name="Chen A."/>
            <person name="Janssen B.J."/>
            <person name="Plunkett B."/>
            <person name="Ampomah-Dwamena C."/>
            <person name="Voogd C."/>
            <person name="Leif D."/>
            <person name="Lafferty D."/>
            <person name="Souleyre E.J.F."/>
            <person name="Varkonyi-Gasic E."/>
            <person name="Gambi F."/>
            <person name="Hanley J."/>
            <person name="Yao J.L."/>
            <person name="Cheung J."/>
            <person name="David K.M."/>
            <person name="Warren B."/>
            <person name="Marsh K."/>
            <person name="Snowden K.C."/>
            <person name="Lin-Wang K."/>
            <person name="Brian L."/>
            <person name="Martinez-Sanchez M."/>
            <person name="Wang M."/>
            <person name="Ileperuma N."/>
            <person name="Macnee N."/>
            <person name="Campin R."/>
            <person name="McAtee P."/>
            <person name="Drummond R.S.M."/>
            <person name="Espley R.V."/>
            <person name="Ireland H.S."/>
            <person name="Wu R."/>
            <person name="Atkinson R.G."/>
            <person name="Karunairetnam S."/>
            <person name="Bulley S."/>
            <person name="Chunkath S."/>
            <person name="Hanley Z."/>
            <person name="Storey R."/>
            <person name="Thrimawithana A.H."/>
            <person name="Thomson S."/>
            <person name="David C."/>
            <person name="Testolin R."/>
            <person name="Huang H."/>
            <person name="Hellens R.P."/>
            <person name="Schaffer R.J."/>
        </authorList>
    </citation>
    <scope>NUCLEOTIDE SEQUENCE [LARGE SCALE GENOMIC DNA]</scope>
    <source>
        <strain evidence="5">cv. Red5</strain>
    </source>
</reference>
<gene>
    <name evidence="4" type="ORF">CEY00_Acc00182</name>
</gene>
<reference evidence="4 5" key="1">
    <citation type="submission" date="2017-07" db="EMBL/GenBank/DDBJ databases">
        <title>An improved, manually edited Actinidia chinensis var. chinensis (kiwifruit) genome highlights the challenges associated with draft genomes and gene prediction in plants.</title>
        <authorList>
            <person name="Pilkington S."/>
            <person name="Crowhurst R."/>
            <person name="Hilario E."/>
            <person name="Nardozza S."/>
            <person name="Fraser L."/>
            <person name="Peng Y."/>
            <person name="Gunaseelan K."/>
            <person name="Simpson R."/>
            <person name="Tahir J."/>
            <person name="Deroles S."/>
            <person name="Templeton K."/>
            <person name="Luo Z."/>
            <person name="Davy M."/>
            <person name="Cheng C."/>
            <person name="Mcneilage M."/>
            <person name="Scaglione D."/>
            <person name="Liu Y."/>
            <person name="Zhang Q."/>
            <person name="Datson P."/>
            <person name="De Silva N."/>
            <person name="Gardiner S."/>
            <person name="Bassett H."/>
            <person name="Chagne D."/>
            <person name="Mccallum J."/>
            <person name="Dzierzon H."/>
            <person name="Deng C."/>
            <person name="Wang Y.-Y."/>
            <person name="Barron N."/>
            <person name="Manako K."/>
            <person name="Bowen J."/>
            <person name="Foster T."/>
            <person name="Erridge Z."/>
            <person name="Tiffin H."/>
            <person name="Waite C."/>
            <person name="Davies K."/>
            <person name="Grierson E."/>
            <person name="Laing W."/>
            <person name="Kirk R."/>
            <person name="Chen X."/>
            <person name="Wood M."/>
            <person name="Montefiori M."/>
            <person name="Brummell D."/>
            <person name="Schwinn K."/>
            <person name="Catanach A."/>
            <person name="Fullerton C."/>
            <person name="Li D."/>
            <person name="Meiyalaghan S."/>
            <person name="Nieuwenhuizen N."/>
            <person name="Read N."/>
            <person name="Prakash R."/>
            <person name="Hunter D."/>
            <person name="Zhang H."/>
            <person name="Mckenzie M."/>
            <person name="Knabel M."/>
            <person name="Harris A."/>
            <person name="Allan A."/>
            <person name="Chen A."/>
            <person name="Janssen B."/>
            <person name="Plunkett B."/>
            <person name="Dwamena C."/>
            <person name="Voogd C."/>
            <person name="Leif D."/>
            <person name="Lafferty D."/>
            <person name="Souleyre E."/>
            <person name="Varkonyi-Gasic E."/>
            <person name="Gambi F."/>
            <person name="Hanley J."/>
            <person name="Yao J.-L."/>
            <person name="Cheung J."/>
            <person name="David K."/>
            <person name="Warren B."/>
            <person name="Marsh K."/>
            <person name="Snowden K."/>
            <person name="Lin-Wang K."/>
            <person name="Brian L."/>
            <person name="Martinez-Sanchez M."/>
            <person name="Wang M."/>
            <person name="Ileperuma N."/>
            <person name="Macnee N."/>
            <person name="Campin R."/>
            <person name="Mcatee P."/>
            <person name="Drummond R."/>
            <person name="Espley R."/>
            <person name="Ireland H."/>
            <person name="Wu R."/>
            <person name="Atkinson R."/>
            <person name="Karunairetnam S."/>
            <person name="Bulley S."/>
            <person name="Chunkath S."/>
            <person name="Hanley Z."/>
            <person name="Storey R."/>
            <person name="Thrimawithana A."/>
            <person name="Thomson S."/>
            <person name="David C."/>
            <person name="Testolin R."/>
        </authorList>
    </citation>
    <scope>NUCLEOTIDE SEQUENCE [LARGE SCALE GENOMIC DNA]</scope>
    <source>
        <strain evidence="5">cv. Red5</strain>
        <tissue evidence="4">Young leaf</tissue>
    </source>
</reference>
<accession>A0A2R6S0B3</accession>
<evidence type="ECO:0000313" key="5">
    <source>
        <dbReference type="Proteomes" id="UP000241394"/>
    </source>
</evidence>
<keyword evidence="1" id="KW-0812">Transmembrane</keyword>
<dbReference type="FunCoup" id="A0A2R6S0B3">
    <property type="interactions" value="3711"/>
</dbReference>
<dbReference type="PANTHER" id="PTHR37735">
    <property type="entry name" value="OS08G0567000 PROTEIN"/>
    <property type="match status" value="1"/>
</dbReference>
<dbReference type="Proteomes" id="UP000241394">
    <property type="component" value="Chromosome LG1"/>
</dbReference>
<evidence type="ECO:0000259" key="3">
    <source>
        <dbReference type="Pfam" id="PF25070"/>
    </source>
</evidence>
<dbReference type="PANTHER" id="PTHR37735:SF1">
    <property type="entry name" value="OS08G0567000 PROTEIN"/>
    <property type="match status" value="1"/>
</dbReference>
<protein>
    <submittedName>
        <fullName evidence="4">Protein transport protein like</fullName>
    </submittedName>
</protein>
<dbReference type="AlphaFoldDB" id="A0A2R6S0B3"/>
<organism evidence="4 5">
    <name type="scientific">Actinidia chinensis var. chinensis</name>
    <name type="common">Chinese soft-hair kiwi</name>
    <dbReference type="NCBI Taxonomy" id="1590841"/>
    <lineage>
        <taxon>Eukaryota</taxon>
        <taxon>Viridiplantae</taxon>
        <taxon>Streptophyta</taxon>
        <taxon>Embryophyta</taxon>
        <taxon>Tracheophyta</taxon>
        <taxon>Spermatophyta</taxon>
        <taxon>Magnoliopsida</taxon>
        <taxon>eudicotyledons</taxon>
        <taxon>Gunneridae</taxon>
        <taxon>Pentapetalae</taxon>
        <taxon>asterids</taxon>
        <taxon>Ericales</taxon>
        <taxon>Actinidiaceae</taxon>
        <taxon>Actinidia</taxon>
    </lineage>
</organism>
<dbReference type="Pfam" id="PF25070">
    <property type="entry name" value="DUF7794"/>
    <property type="match status" value="1"/>
</dbReference>
<feature type="signal peptide" evidence="2">
    <location>
        <begin position="1"/>
        <end position="22"/>
    </location>
</feature>
<keyword evidence="5" id="KW-1185">Reference proteome</keyword>
<proteinExistence type="predicted"/>
<dbReference type="GO" id="GO:0012505">
    <property type="term" value="C:endomembrane system"/>
    <property type="evidence" value="ECO:0007669"/>
    <property type="project" value="TreeGrafter"/>
</dbReference>
<dbReference type="OrthoDB" id="1928130at2759"/>
<keyword evidence="1" id="KW-1133">Transmembrane helix</keyword>
<name>A0A2R6S0B3_ACTCC</name>
<evidence type="ECO:0000256" key="2">
    <source>
        <dbReference type="SAM" id="SignalP"/>
    </source>
</evidence>
<sequence>MDFQRSFCHLIILSLLCLQAKADGTGYVRFLDSPVRQYFRPFSLDVVSETNSMLLSEVGAAVSVLLGFAPPATLSAASSSKLNEVLMPNPFDKPRAVFMLDVRGVEDSQVMEQSVYAEFGGALSSRVIVGSTKADIQLPDEGEVSVVSLNEPLSFDSDVELTDKELSDFASFLGGTYVADALERMNGEFTIPLASGAHLSLHMSKKADREFIESLLSLVHNTRKAMDVHEDLSGSMRNPAELITGSFDGIKVLQEEYGSEGVTQKGLELLSASISKIFESLQTAHKGQIVGVILFSGTASQESETLLNVMFTSQRPARWLEETKGSSGQTIDVEVLLVRTILAWLTGIILLIATLMGIYSLMNMPLTKDTLLYSNVKLD</sequence>
<keyword evidence="2" id="KW-0732">Signal</keyword>
<dbReference type="Gramene" id="PSS35697">
    <property type="protein sequence ID" value="PSS35697"/>
    <property type="gene ID" value="CEY00_Acc00182"/>
</dbReference>
<evidence type="ECO:0000313" key="4">
    <source>
        <dbReference type="EMBL" id="PSS35697.1"/>
    </source>
</evidence>
<feature type="domain" description="DUF7794" evidence="3">
    <location>
        <begin position="25"/>
        <end position="296"/>
    </location>
</feature>
<dbReference type="OMA" id="ECNAACI"/>
<dbReference type="EMBL" id="NKQK01000001">
    <property type="protein sequence ID" value="PSS35697.1"/>
    <property type="molecule type" value="Genomic_DNA"/>
</dbReference>
<dbReference type="STRING" id="1590841.A0A2R6S0B3"/>